<name>A0A511FDK2_9CELL</name>
<feature type="DNA-binding region" description="H-T-H motif" evidence="4">
    <location>
        <begin position="192"/>
        <end position="211"/>
    </location>
</feature>
<sequence>MSAPQDQEDRREAEAARKQEEAARKQEEAARKQAEALRRDREKAARAAAKEAARAERDRERALRDAGKAHRDRERAERNAQREVERLRAEQERAVREVEKEADQAQREAERAAQEAALAAQRAARQVERVRLRARAAEDEPAAEEPPLPPGLAVLWRPAPAGRRGPRPGLTLAGIARAAIDLADAEGLPALSMARVAERLGVTTMALYRYVSSKDDLLALMLDTALAESSPAEPVPGEGWRPALERWCAEQLALAAAHPWSVQPPVTSALPGPARVALLDRGLRALEGTPLTWDERVAVIGRLALHVLSEGQLVAADVLARRAAAAAAGSDAAGGGEPGPVLHPALLDFATLLRSVVDPAAFPALGAALDGGGFDDGAPDPAGGEGGDELLGLRLMLDGVEALMVRARAREAAG</sequence>
<dbReference type="InterPro" id="IPR050109">
    <property type="entry name" value="HTH-type_TetR-like_transc_reg"/>
</dbReference>
<dbReference type="PROSITE" id="PS50977">
    <property type="entry name" value="HTH_TETR_2"/>
    <property type="match status" value="1"/>
</dbReference>
<dbReference type="EMBL" id="JACHDN010000001">
    <property type="protein sequence ID" value="MBB5473840.1"/>
    <property type="molecule type" value="Genomic_DNA"/>
</dbReference>
<dbReference type="GO" id="GO:0000976">
    <property type="term" value="F:transcription cis-regulatory region binding"/>
    <property type="evidence" value="ECO:0007669"/>
    <property type="project" value="TreeGrafter"/>
</dbReference>
<dbReference type="PANTHER" id="PTHR30055">
    <property type="entry name" value="HTH-TYPE TRANSCRIPTIONAL REGULATOR RUTR"/>
    <property type="match status" value="1"/>
</dbReference>
<dbReference type="SUPFAM" id="SSF48498">
    <property type="entry name" value="Tetracyclin repressor-like, C-terminal domain"/>
    <property type="match status" value="1"/>
</dbReference>
<dbReference type="Pfam" id="PF00440">
    <property type="entry name" value="TetR_N"/>
    <property type="match status" value="1"/>
</dbReference>
<evidence type="ECO:0000313" key="9">
    <source>
        <dbReference type="Proteomes" id="UP000321723"/>
    </source>
</evidence>
<dbReference type="Gene3D" id="1.10.10.60">
    <property type="entry name" value="Homeodomain-like"/>
    <property type="match status" value="1"/>
</dbReference>
<evidence type="ECO:0000313" key="8">
    <source>
        <dbReference type="EMBL" id="MBB5473840.1"/>
    </source>
</evidence>
<reference evidence="8 10" key="2">
    <citation type="submission" date="2020-08" db="EMBL/GenBank/DDBJ databases">
        <title>Sequencing the genomes of 1000 actinobacteria strains.</title>
        <authorList>
            <person name="Klenk H.-P."/>
        </authorList>
    </citation>
    <scope>NUCLEOTIDE SEQUENCE [LARGE SCALE GENOMIC DNA]</scope>
    <source>
        <strain evidence="8 10">DSM 9581</strain>
    </source>
</reference>
<evidence type="ECO:0000256" key="4">
    <source>
        <dbReference type="PROSITE-ProRule" id="PRU00335"/>
    </source>
</evidence>
<evidence type="ECO:0000313" key="7">
    <source>
        <dbReference type="EMBL" id="GEL46684.1"/>
    </source>
</evidence>
<protein>
    <submittedName>
        <fullName evidence="8">AcrR family transcriptional regulator</fullName>
    </submittedName>
</protein>
<keyword evidence="1" id="KW-0805">Transcription regulation</keyword>
<evidence type="ECO:0000256" key="5">
    <source>
        <dbReference type="SAM" id="MobiDB-lite"/>
    </source>
</evidence>
<keyword evidence="9" id="KW-1185">Reference proteome</keyword>
<dbReference type="Gene3D" id="1.10.357.10">
    <property type="entry name" value="Tetracycline Repressor, domain 2"/>
    <property type="match status" value="1"/>
</dbReference>
<feature type="compositionally biased region" description="Low complexity" evidence="5">
    <location>
        <begin position="151"/>
        <end position="160"/>
    </location>
</feature>
<dbReference type="EMBL" id="BJVQ01000021">
    <property type="protein sequence ID" value="GEL46684.1"/>
    <property type="molecule type" value="Genomic_DNA"/>
</dbReference>
<dbReference type="InterPro" id="IPR036271">
    <property type="entry name" value="Tet_transcr_reg_TetR-rel_C_sf"/>
</dbReference>
<proteinExistence type="predicted"/>
<feature type="region of interest" description="Disordered" evidence="5">
    <location>
        <begin position="1"/>
        <end position="113"/>
    </location>
</feature>
<keyword evidence="3" id="KW-0804">Transcription</keyword>
<dbReference type="InterPro" id="IPR001647">
    <property type="entry name" value="HTH_TetR"/>
</dbReference>
<gene>
    <name evidence="7" type="ORF">CHO01_18000</name>
    <name evidence="8" type="ORF">HNR08_002576</name>
</gene>
<dbReference type="PRINTS" id="PR00455">
    <property type="entry name" value="HTHTETR"/>
</dbReference>
<keyword evidence="2 4" id="KW-0238">DNA-binding</keyword>
<accession>A0A511FDK2</accession>
<dbReference type="InterPro" id="IPR009057">
    <property type="entry name" value="Homeodomain-like_sf"/>
</dbReference>
<dbReference type="SUPFAM" id="SSF46689">
    <property type="entry name" value="Homeodomain-like"/>
    <property type="match status" value="1"/>
</dbReference>
<evidence type="ECO:0000313" key="10">
    <source>
        <dbReference type="Proteomes" id="UP000564629"/>
    </source>
</evidence>
<comment type="caution">
    <text evidence="7">The sequence shown here is derived from an EMBL/GenBank/DDBJ whole genome shotgun (WGS) entry which is preliminary data.</text>
</comment>
<organism evidence="7 9">
    <name type="scientific">Cellulomonas hominis</name>
    <dbReference type="NCBI Taxonomy" id="156981"/>
    <lineage>
        <taxon>Bacteria</taxon>
        <taxon>Bacillati</taxon>
        <taxon>Actinomycetota</taxon>
        <taxon>Actinomycetes</taxon>
        <taxon>Micrococcales</taxon>
        <taxon>Cellulomonadaceae</taxon>
        <taxon>Cellulomonas</taxon>
    </lineage>
</organism>
<feature type="domain" description="HTH tetR-type" evidence="6">
    <location>
        <begin position="169"/>
        <end position="229"/>
    </location>
</feature>
<dbReference type="Proteomes" id="UP000564629">
    <property type="component" value="Unassembled WGS sequence"/>
</dbReference>
<evidence type="ECO:0000256" key="2">
    <source>
        <dbReference type="ARBA" id="ARBA00023125"/>
    </source>
</evidence>
<dbReference type="Proteomes" id="UP000321723">
    <property type="component" value="Unassembled WGS sequence"/>
</dbReference>
<feature type="compositionally biased region" description="Basic and acidic residues" evidence="5">
    <location>
        <begin position="7"/>
        <end position="113"/>
    </location>
</feature>
<dbReference type="AlphaFoldDB" id="A0A511FDK2"/>
<reference evidence="7 9" key="1">
    <citation type="submission" date="2019-07" db="EMBL/GenBank/DDBJ databases">
        <title>Whole genome shotgun sequence of Cellulomonas hominis NBRC 16055.</title>
        <authorList>
            <person name="Hosoyama A."/>
            <person name="Uohara A."/>
            <person name="Ohji S."/>
            <person name="Ichikawa N."/>
        </authorList>
    </citation>
    <scope>NUCLEOTIDE SEQUENCE [LARGE SCALE GENOMIC DNA]</scope>
    <source>
        <strain evidence="7 9">NBRC 16055</strain>
    </source>
</reference>
<dbReference type="GO" id="GO:0003700">
    <property type="term" value="F:DNA-binding transcription factor activity"/>
    <property type="evidence" value="ECO:0007669"/>
    <property type="project" value="TreeGrafter"/>
</dbReference>
<dbReference type="RefSeq" id="WP_146836803.1">
    <property type="nucleotide sequence ID" value="NZ_BJVQ01000021.1"/>
</dbReference>
<evidence type="ECO:0000256" key="3">
    <source>
        <dbReference type="ARBA" id="ARBA00023163"/>
    </source>
</evidence>
<dbReference type="OrthoDB" id="329481at2"/>
<feature type="region of interest" description="Disordered" evidence="5">
    <location>
        <begin position="136"/>
        <end position="160"/>
    </location>
</feature>
<evidence type="ECO:0000256" key="1">
    <source>
        <dbReference type="ARBA" id="ARBA00023015"/>
    </source>
</evidence>
<evidence type="ECO:0000259" key="6">
    <source>
        <dbReference type="PROSITE" id="PS50977"/>
    </source>
</evidence>
<dbReference type="PANTHER" id="PTHR30055:SF151">
    <property type="entry name" value="TRANSCRIPTIONAL REGULATORY PROTEIN"/>
    <property type="match status" value="1"/>
</dbReference>